<organism evidence="1 2">
    <name type="scientific">Thiomicrorhabdus sediminis</name>
    <dbReference type="NCBI Taxonomy" id="2580412"/>
    <lineage>
        <taxon>Bacteria</taxon>
        <taxon>Pseudomonadati</taxon>
        <taxon>Pseudomonadota</taxon>
        <taxon>Gammaproteobacteria</taxon>
        <taxon>Thiotrichales</taxon>
        <taxon>Piscirickettsiaceae</taxon>
        <taxon>Thiomicrorhabdus</taxon>
    </lineage>
</organism>
<gene>
    <name evidence="1" type="ORF">FE785_08710</name>
</gene>
<sequence length="359" mass="41521">MKNNVIYMPSTPLNVMVSLAHATAHKELQNAYLVLIDQKNVDNNPYYNCLKQSELFTEVHILPGMAHGKEKLAERSRNFQQIKQWCERWRPAEILVGSDRRVEFQYAMSVSQQWGSTGAYLDDGLYTYAGKPRAWYKDPLNSLIKKIAYGWWWKEPVTVGASSWIQTAYVFQPTTVVDELKQKECRKLQPEWFLLPDIKAMTYLILEQFDFSDSAIEDLSKIDLLLTFPHPNDIDLMQGYRNRVEQFLERANDKGLNVAVKYHPRMAQADEWSLQQRFNIAVLPSNLAFEFLLPFLKSNMIVLGDVGTVVMTAKWLRPDLRTMAVLNGNDAYASQFRPVMNKLGISLIDSFHEAIELER</sequence>
<protein>
    <submittedName>
        <fullName evidence="1">Uncharacterized protein</fullName>
    </submittedName>
</protein>
<evidence type="ECO:0000313" key="2">
    <source>
        <dbReference type="Proteomes" id="UP000304864"/>
    </source>
</evidence>
<dbReference type="Proteomes" id="UP000304864">
    <property type="component" value="Chromosome"/>
</dbReference>
<proteinExistence type="predicted"/>
<dbReference type="RefSeq" id="WP_138565377.1">
    <property type="nucleotide sequence ID" value="NZ_CP040602.1"/>
</dbReference>
<dbReference type="OrthoDB" id="5610921at2"/>
<accession>A0A4V1HHZ1</accession>
<keyword evidence="2" id="KW-1185">Reference proteome</keyword>
<dbReference type="KEGG" id="thig:FE785_08710"/>
<name>A0A4V1HHZ1_9GAMM</name>
<dbReference type="AlphaFoldDB" id="A0A4V1HHZ1"/>
<reference evidence="1 2" key="1">
    <citation type="submission" date="2019-05" db="EMBL/GenBank/DDBJ databases">
        <title>Thiomicrorhabdus sediminis sp. nov, a novel sulfur-oxidizing bacterium isolated from coastal sediment.</title>
        <authorList>
            <person name="Liu X."/>
        </authorList>
    </citation>
    <scope>NUCLEOTIDE SEQUENCE [LARGE SCALE GENOMIC DNA]</scope>
    <source>
        <strain evidence="1 2">G1</strain>
    </source>
</reference>
<dbReference type="EMBL" id="CP040602">
    <property type="protein sequence ID" value="QCU90703.1"/>
    <property type="molecule type" value="Genomic_DNA"/>
</dbReference>
<evidence type="ECO:0000313" key="1">
    <source>
        <dbReference type="EMBL" id="QCU90703.1"/>
    </source>
</evidence>